<evidence type="ECO:0000313" key="3">
    <source>
        <dbReference type="Proteomes" id="UP001208689"/>
    </source>
</evidence>
<dbReference type="PANTHER" id="PTHR38030">
    <property type="entry name" value="PROTOPORPHYRINOGEN IX DEHYDROGENASE [MENAQUINONE]"/>
    <property type="match status" value="1"/>
</dbReference>
<dbReference type="InterPro" id="IPR026816">
    <property type="entry name" value="Flavodoxin_dom"/>
</dbReference>
<dbReference type="SUPFAM" id="SSF52218">
    <property type="entry name" value="Flavoproteins"/>
    <property type="match status" value="1"/>
</dbReference>
<dbReference type="Pfam" id="PF12724">
    <property type="entry name" value="Flavodoxin_5"/>
    <property type="match status" value="1"/>
</dbReference>
<dbReference type="Proteomes" id="UP001208689">
    <property type="component" value="Chromosome"/>
</dbReference>
<dbReference type="PANTHER" id="PTHR38030:SF2">
    <property type="entry name" value="PROTOPORPHYRINOGEN IX DEHYDROGENASE [QUINONE]"/>
    <property type="match status" value="1"/>
</dbReference>
<dbReference type="Gene3D" id="3.40.50.360">
    <property type="match status" value="1"/>
</dbReference>
<dbReference type="EMBL" id="CP104013">
    <property type="protein sequence ID" value="UYP47334.1"/>
    <property type="molecule type" value="Genomic_DNA"/>
</dbReference>
<evidence type="ECO:0000259" key="1">
    <source>
        <dbReference type="Pfam" id="PF12724"/>
    </source>
</evidence>
<evidence type="ECO:0000313" key="2">
    <source>
        <dbReference type="EMBL" id="UYP47334.1"/>
    </source>
</evidence>
<protein>
    <recommendedName>
        <fullName evidence="1">Flavodoxin domain-containing protein</fullName>
    </recommendedName>
</protein>
<dbReference type="InterPro" id="IPR052200">
    <property type="entry name" value="Protoporphyrinogen_IX_DH"/>
</dbReference>
<dbReference type="InterPro" id="IPR029039">
    <property type="entry name" value="Flavoprotein-like_sf"/>
</dbReference>
<organism evidence="2 3">
    <name type="scientific">Candidatus Lokiarchaeum ossiferum</name>
    <dbReference type="NCBI Taxonomy" id="2951803"/>
    <lineage>
        <taxon>Archaea</taxon>
        <taxon>Promethearchaeati</taxon>
        <taxon>Promethearchaeota</taxon>
        <taxon>Promethearchaeia</taxon>
        <taxon>Promethearchaeales</taxon>
        <taxon>Promethearchaeaceae</taxon>
        <taxon>Candidatus Lokiarchaeum</taxon>
    </lineage>
</organism>
<accession>A0ABY6HUZ4</accession>
<feature type="domain" description="Flavodoxin" evidence="1">
    <location>
        <begin position="5"/>
        <end position="90"/>
    </location>
</feature>
<reference evidence="2" key="1">
    <citation type="submission" date="2022-09" db="EMBL/GenBank/DDBJ databases">
        <title>Actin cytoskeleton and complex cell architecture in an #Asgard archaeon.</title>
        <authorList>
            <person name="Ponce Toledo R.I."/>
            <person name="Schleper C."/>
            <person name="Rodrigues Oliveira T."/>
            <person name="Wollweber F."/>
            <person name="Xu J."/>
            <person name="Rittmann S."/>
            <person name="Klingl A."/>
            <person name="Pilhofer M."/>
        </authorList>
    </citation>
    <scope>NUCLEOTIDE SEQUENCE</scope>
    <source>
        <strain evidence="2">B-35</strain>
    </source>
</reference>
<proteinExistence type="predicted"/>
<keyword evidence="3" id="KW-1185">Reference proteome</keyword>
<sequence length="158" mass="17900">MKTLIVIYSYHHKNTEKIAHIMGKVLDADVKAPKNLTPEIVRTYDLIGFGSGIYSAKHHSILLEFVKNLPEIPNLNAFIFSTAALVGKEKMMSDHQQLKSVLERKGFVILDEFSCKGFNTNSFLKFFGGMNKNRPNAIDLKNAEIFAQNLRNSLEKKN</sequence>
<gene>
    <name evidence="2" type="ORF">NEF87_003619</name>
</gene>
<name>A0ABY6HUZ4_9ARCH</name>